<reference evidence="2" key="1">
    <citation type="submission" date="2022-01" db="EMBL/GenBank/DDBJ databases">
        <authorList>
            <person name="King R."/>
        </authorList>
    </citation>
    <scope>NUCLEOTIDE SEQUENCE</scope>
</reference>
<dbReference type="Proteomes" id="UP001153636">
    <property type="component" value="Chromosome 21"/>
</dbReference>
<accession>A0A9P0CQ36</accession>
<evidence type="ECO:0000256" key="1">
    <source>
        <dbReference type="SAM" id="MobiDB-lite"/>
    </source>
</evidence>
<sequence>MATTKHKKNMLGFSGTSTLRETEAEAKTRPTPETPIATDSESESDTENSASEAENYASDAEEWNDLEEAKGNWNTTKNKNCNVSSTKQKSHPKKRNFSNKWLDDPLTKDWIMKSKDLKRGIYFACCKVCKVEIVPHRTGLRRHRDSAKHRYLMNQVVTTKKINNMFGQSIELKVKAAELKLVGLLATNVTVPFLP</sequence>
<dbReference type="EMBL" id="OV651833">
    <property type="protein sequence ID" value="CAH1107412.1"/>
    <property type="molecule type" value="Genomic_DNA"/>
</dbReference>
<name>A0A9P0CQ36_9CUCU</name>
<gene>
    <name evidence="2" type="ORF">PSYICH_LOCUS8151</name>
</gene>
<evidence type="ECO:0000313" key="3">
    <source>
        <dbReference type="Proteomes" id="UP001153636"/>
    </source>
</evidence>
<feature type="compositionally biased region" description="Basic and acidic residues" evidence="1">
    <location>
        <begin position="20"/>
        <end position="30"/>
    </location>
</feature>
<feature type="region of interest" description="Disordered" evidence="1">
    <location>
        <begin position="1"/>
        <end position="98"/>
    </location>
</feature>
<feature type="compositionally biased region" description="Basic residues" evidence="1">
    <location>
        <begin position="88"/>
        <end position="97"/>
    </location>
</feature>
<keyword evidence="3" id="KW-1185">Reference proteome</keyword>
<protein>
    <submittedName>
        <fullName evidence="2">Uncharacterized protein</fullName>
    </submittedName>
</protein>
<organism evidence="2 3">
    <name type="scientific">Psylliodes chrysocephalus</name>
    <dbReference type="NCBI Taxonomy" id="3402493"/>
    <lineage>
        <taxon>Eukaryota</taxon>
        <taxon>Metazoa</taxon>
        <taxon>Ecdysozoa</taxon>
        <taxon>Arthropoda</taxon>
        <taxon>Hexapoda</taxon>
        <taxon>Insecta</taxon>
        <taxon>Pterygota</taxon>
        <taxon>Neoptera</taxon>
        <taxon>Endopterygota</taxon>
        <taxon>Coleoptera</taxon>
        <taxon>Polyphaga</taxon>
        <taxon>Cucujiformia</taxon>
        <taxon>Chrysomeloidea</taxon>
        <taxon>Chrysomelidae</taxon>
        <taxon>Galerucinae</taxon>
        <taxon>Alticini</taxon>
        <taxon>Psylliodes</taxon>
    </lineage>
</organism>
<dbReference type="AlphaFoldDB" id="A0A9P0CQ36"/>
<feature type="compositionally biased region" description="Polar residues" evidence="1">
    <location>
        <begin position="72"/>
        <end position="87"/>
    </location>
</feature>
<proteinExistence type="predicted"/>
<evidence type="ECO:0000313" key="2">
    <source>
        <dbReference type="EMBL" id="CAH1107412.1"/>
    </source>
</evidence>